<sequence length="554" mass="62603">MRTVFVLCLSLLLKSHYVRADDFKEEIFIKPLPPTHLYVYFQFITTSEESSFEHSHLASRSLGEVISRFQVDELHLTLTEGQWKHSKWGYPILDAAPGAELYAWFSPSVEDVDTQWRKLSATLSGLFCASLNFIDSFNTVVPQMAIWPTGAIKTNQNITSRLRYATLPREIVCTENLTPWKKLLPCESSHGFSSLLNSRMIHNTNYHSIGVHVRKMCKVDNCSDINIEIKQTVALVYDYKIIDSMDWSFRKLFGQGLPGACPLSSSSKIYIDVSSNDTYSFKLSPSPNNVILSQRGGSDTMLAVYDIKSYNHMMNIGVKYDTKDKLLVTIPPPLHFTRYVLGYGKEFGGIVTEITNNYWAPIDVVLLENAPWWLPIQLSSLRINGKAESKLVKSQYFSPGRSRQKPYHLELLLQLPPKSTTTVTIDFEFVFLKWQEYPPDANHGFYIGSALISANLPTARNYTSLPITGSTIDSIINASKQWYPAVFRTNGAMVSLPTPDFSMPYNVICLACTVVALAFGPLHNICTKELVLKPVGSAISLRQKIMNLFKRKKD</sequence>
<dbReference type="EMBL" id="CAVLGL010000137">
    <property type="protein sequence ID" value="CAK1601848.1"/>
    <property type="molecule type" value="Genomic_DNA"/>
</dbReference>
<dbReference type="PANTHER" id="PTHR12959">
    <property type="entry name" value="GPI TRANSAMIDASE COMPONENT PIG-T-RELATED"/>
    <property type="match status" value="1"/>
</dbReference>
<evidence type="ECO:0000313" key="2">
    <source>
        <dbReference type="EMBL" id="CAK1601848.1"/>
    </source>
</evidence>
<accession>A0AAV1M3G8</accession>
<dbReference type="PANTHER" id="PTHR12959:SF11">
    <property type="entry name" value="GPI TRANSAMIDASE COMPONENT PIG-T"/>
    <property type="match status" value="1"/>
</dbReference>
<keyword evidence="3" id="KW-1185">Reference proteome</keyword>
<dbReference type="GO" id="GO:0016255">
    <property type="term" value="P:attachment of GPI anchor to protein"/>
    <property type="evidence" value="ECO:0007669"/>
    <property type="project" value="InterPro"/>
</dbReference>
<evidence type="ECO:0008006" key="4">
    <source>
        <dbReference type="Google" id="ProtNLM"/>
    </source>
</evidence>
<gene>
    <name evidence="2" type="ORF">PARMNEM_LOCUS20429</name>
</gene>
<evidence type="ECO:0000256" key="1">
    <source>
        <dbReference type="SAM" id="SignalP"/>
    </source>
</evidence>
<dbReference type="InterPro" id="IPR007245">
    <property type="entry name" value="PIG-T"/>
</dbReference>
<comment type="caution">
    <text evidence="2">The sequence shown here is derived from an EMBL/GenBank/DDBJ whole genome shotgun (WGS) entry which is preliminary data.</text>
</comment>
<name>A0AAV1M3G8_9NEOP</name>
<protein>
    <recommendedName>
        <fullName evidence="4">GPI transamidase component PIG-T</fullName>
    </recommendedName>
</protein>
<dbReference type="GO" id="GO:0042765">
    <property type="term" value="C:GPI-anchor transamidase complex"/>
    <property type="evidence" value="ECO:0007669"/>
    <property type="project" value="InterPro"/>
</dbReference>
<evidence type="ECO:0000313" key="3">
    <source>
        <dbReference type="Proteomes" id="UP001314205"/>
    </source>
</evidence>
<feature type="signal peptide" evidence="1">
    <location>
        <begin position="1"/>
        <end position="20"/>
    </location>
</feature>
<dbReference type="Proteomes" id="UP001314205">
    <property type="component" value="Unassembled WGS sequence"/>
</dbReference>
<proteinExistence type="predicted"/>
<dbReference type="Pfam" id="PF04113">
    <property type="entry name" value="Gpi16"/>
    <property type="match status" value="2"/>
</dbReference>
<feature type="chain" id="PRO_5043942754" description="GPI transamidase component PIG-T" evidence="1">
    <location>
        <begin position="21"/>
        <end position="554"/>
    </location>
</feature>
<dbReference type="AlphaFoldDB" id="A0AAV1M3G8"/>
<organism evidence="2 3">
    <name type="scientific">Parnassius mnemosyne</name>
    <name type="common">clouded apollo</name>
    <dbReference type="NCBI Taxonomy" id="213953"/>
    <lineage>
        <taxon>Eukaryota</taxon>
        <taxon>Metazoa</taxon>
        <taxon>Ecdysozoa</taxon>
        <taxon>Arthropoda</taxon>
        <taxon>Hexapoda</taxon>
        <taxon>Insecta</taxon>
        <taxon>Pterygota</taxon>
        <taxon>Neoptera</taxon>
        <taxon>Endopterygota</taxon>
        <taxon>Lepidoptera</taxon>
        <taxon>Glossata</taxon>
        <taxon>Ditrysia</taxon>
        <taxon>Papilionoidea</taxon>
        <taxon>Papilionidae</taxon>
        <taxon>Parnassiinae</taxon>
        <taxon>Parnassini</taxon>
        <taxon>Parnassius</taxon>
        <taxon>Driopa</taxon>
    </lineage>
</organism>
<reference evidence="2 3" key="1">
    <citation type="submission" date="2023-11" db="EMBL/GenBank/DDBJ databases">
        <authorList>
            <person name="Hedman E."/>
            <person name="Englund M."/>
            <person name="Stromberg M."/>
            <person name="Nyberg Akerstrom W."/>
            <person name="Nylinder S."/>
            <person name="Jareborg N."/>
            <person name="Kallberg Y."/>
            <person name="Kronander E."/>
        </authorList>
    </citation>
    <scope>NUCLEOTIDE SEQUENCE [LARGE SCALE GENOMIC DNA]</scope>
</reference>
<keyword evidence="1" id="KW-0732">Signal</keyword>